<comment type="caution">
    <text evidence="6">Lacks conserved residue(s) required for the propagation of feature annotation.</text>
</comment>
<keyword evidence="6" id="KW-0333">Golgi apparatus</keyword>
<evidence type="ECO:0000313" key="8">
    <source>
        <dbReference type="EMBL" id="CAG5105184.1"/>
    </source>
</evidence>
<keyword evidence="6" id="KW-0967">Endosome</keyword>
<proteinExistence type="inferred from homology"/>
<evidence type="ECO:0000256" key="1">
    <source>
        <dbReference type="ARBA" id="ARBA00004127"/>
    </source>
</evidence>
<evidence type="ECO:0000256" key="2">
    <source>
        <dbReference type="ARBA" id="ARBA00006109"/>
    </source>
</evidence>
<feature type="transmembrane region" description="Helical" evidence="6">
    <location>
        <begin position="37"/>
        <end position="58"/>
    </location>
</feature>
<dbReference type="InterPro" id="IPR018937">
    <property type="entry name" value="MMgT"/>
</dbReference>
<keyword evidence="6" id="KW-0813">Transport</keyword>
<comment type="similarity">
    <text evidence="2 6">Belongs to the membrane magnesium transporter (TC 1.A.67) family.</text>
</comment>
<evidence type="ECO:0000256" key="6">
    <source>
        <dbReference type="RuleBase" id="RU367002"/>
    </source>
</evidence>
<name>A0ABN7SPE4_OIKDI</name>
<feature type="chain" id="PRO_5046373937" description="Membrane magnesium transporter" evidence="7">
    <location>
        <begin position="17"/>
        <end position="100"/>
    </location>
</feature>
<keyword evidence="6" id="KW-0256">Endoplasmic reticulum</keyword>
<evidence type="ECO:0000313" key="9">
    <source>
        <dbReference type="Proteomes" id="UP001158576"/>
    </source>
</evidence>
<keyword evidence="3 6" id="KW-0812">Transmembrane</keyword>
<dbReference type="Proteomes" id="UP001158576">
    <property type="component" value="Chromosome 1"/>
</dbReference>
<evidence type="ECO:0000256" key="5">
    <source>
        <dbReference type="ARBA" id="ARBA00023136"/>
    </source>
</evidence>
<reference evidence="8 9" key="1">
    <citation type="submission" date="2021-04" db="EMBL/GenBank/DDBJ databases">
        <authorList>
            <person name="Bliznina A."/>
        </authorList>
    </citation>
    <scope>NUCLEOTIDE SEQUENCE [LARGE SCALE GENOMIC DNA]</scope>
</reference>
<evidence type="ECO:0000256" key="4">
    <source>
        <dbReference type="ARBA" id="ARBA00022989"/>
    </source>
</evidence>
<keyword evidence="4 6" id="KW-1133">Transmembrane helix</keyword>
<dbReference type="Pfam" id="PF10270">
    <property type="entry name" value="MMgT"/>
    <property type="match status" value="1"/>
</dbReference>
<comment type="subcellular location">
    <subcellularLocation>
        <location evidence="1">Endomembrane system</location>
        <topology evidence="1">Multi-pass membrane protein</topology>
    </subcellularLocation>
    <subcellularLocation>
        <location evidence="6">Golgi apparatus membrane</location>
        <topology evidence="6">Multi-pass membrane protein</topology>
    </subcellularLocation>
    <subcellularLocation>
        <location evidence="6">Early endosome membrane</location>
        <topology evidence="6">Multi-pass membrane protein</topology>
    </subcellularLocation>
</comment>
<keyword evidence="9" id="KW-1185">Reference proteome</keyword>
<comment type="function">
    <text evidence="6">Part of the endoplasmic reticulum membrane protein complex (EMC) that enables the energy-independent insertion into endoplasmic reticulum membranes of newly synthesized membrane proteins. May be involved in Mg(2+) transport.</text>
</comment>
<keyword evidence="7" id="KW-0732">Signal</keyword>
<protein>
    <recommendedName>
        <fullName evidence="6">Membrane magnesium transporter</fullName>
    </recommendedName>
</protein>
<evidence type="ECO:0000256" key="7">
    <source>
        <dbReference type="SAM" id="SignalP"/>
    </source>
</evidence>
<sequence length="100" mass="11133">MSKLLAFLGLVLMGHAAISVGQFRGIMKERGEADFNIPFDIILECLVGMVIASFGYIIGLNPYEDISSDSSLSAKPIEALLYRPGFYSRVSRRFGYFEDE</sequence>
<dbReference type="EMBL" id="OU015566">
    <property type="protein sequence ID" value="CAG5105184.1"/>
    <property type="molecule type" value="Genomic_DNA"/>
</dbReference>
<accession>A0ABN7SPE4</accession>
<keyword evidence="6" id="KW-0460">Magnesium</keyword>
<gene>
    <name evidence="8" type="ORF">OKIOD_LOCUS10672</name>
</gene>
<organism evidence="8 9">
    <name type="scientific">Oikopleura dioica</name>
    <name type="common">Tunicate</name>
    <dbReference type="NCBI Taxonomy" id="34765"/>
    <lineage>
        <taxon>Eukaryota</taxon>
        <taxon>Metazoa</taxon>
        <taxon>Chordata</taxon>
        <taxon>Tunicata</taxon>
        <taxon>Appendicularia</taxon>
        <taxon>Copelata</taxon>
        <taxon>Oikopleuridae</taxon>
        <taxon>Oikopleura</taxon>
    </lineage>
</organism>
<evidence type="ECO:0000256" key="3">
    <source>
        <dbReference type="ARBA" id="ARBA00022692"/>
    </source>
</evidence>
<feature type="signal peptide" evidence="7">
    <location>
        <begin position="1"/>
        <end position="16"/>
    </location>
</feature>
<keyword evidence="5 6" id="KW-0472">Membrane</keyword>